<dbReference type="Pfam" id="PF12239">
    <property type="entry name" value="DUF3605"/>
    <property type="match status" value="1"/>
</dbReference>
<gene>
    <name evidence="1" type="ORF">Rsub_02275</name>
</gene>
<keyword evidence="2" id="KW-1185">Reference proteome</keyword>
<dbReference type="InterPro" id="IPR022036">
    <property type="entry name" value="DUF3605"/>
</dbReference>
<evidence type="ECO:0000313" key="1">
    <source>
        <dbReference type="EMBL" id="GBF89557.1"/>
    </source>
</evidence>
<comment type="caution">
    <text evidence="1">The sequence shown here is derived from an EMBL/GenBank/DDBJ whole genome shotgun (WGS) entry which is preliminary data.</text>
</comment>
<dbReference type="EMBL" id="BDRX01000011">
    <property type="protein sequence ID" value="GBF89557.1"/>
    <property type="molecule type" value="Genomic_DNA"/>
</dbReference>
<dbReference type="PANTHER" id="PTHR35020">
    <property type="entry name" value="N-ACETYLGLUCOSAMINE-INDUCED PROTEIN 1"/>
    <property type="match status" value="1"/>
</dbReference>
<dbReference type="InParanoid" id="A0A2V0NXA7"/>
<sequence length="158" mass="17810">MVCPVTLDWEQTSALIREGTVESLGKLGRSEEQLRVYRSFMAGVKEDYASVADFIKISVFEAAVHITDGKKQAVDSEHASADRAIWRPNDFPYNFEPAMQHWLLWCSREPPAARLQALVDAKFPPGAWDVLRFVNPPALQSVLSVWHCHVIVRPKPAP</sequence>
<dbReference type="PANTHER" id="PTHR35020:SF2">
    <property type="entry name" value="N-ACETYLGLUCOSAMINE-INDUCED PROTEIN 1"/>
    <property type="match status" value="1"/>
</dbReference>
<protein>
    <submittedName>
        <fullName evidence="1">Uncharacterized protein</fullName>
    </submittedName>
</protein>
<reference evidence="1 2" key="1">
    <citation type="journal article" date="2018" name="Sci. Rep.">
        <title>Raphidocelis subcapitata (=Pseudokirchneriella subcapitata) provides an insight into genome evolution and environmental adaptations in the Sphaeropleales.</title>
        <authorList>
            <person name="Suzuki S."/>
            <person name="Yamaguchi H."/>
            <person name="Nakajima N."/>
            <person name="Kawachi M."/>
        </authorList>
    </citation>
    <scope>NUCLEOTIDE SEQUENCE [LARGE SCALE GENOMIC DNA]</scope>
    <source>
        <strain evidence="1 2">NIES-35</strain>
    </source>
</reference>
<dbReference type="GO" id="GO:0006044">
    <property type="term" value="P:N-acetylglucosamine metabolic process"/>
    <property type="evidence" value="ECO:0007669"/>
    <property type="project" value="TreeGrafter"/>
</dbReference>
<accession>A0A2V0NXA7</accession>
<organism evidence="1 2">
    <name type="scientific">Raphidocelis subcapitata</name>
    <dbReference type="NCBI Taxonomy" id="307507"/>
    <lineage>
        <taxon>Eukaryota</taxon>
        <taxon>Viridiplantae</taxon>
        <taxon>Chlorophyta</taxon>
        <taxon>core chlorophytes</taxon>
        <taxon>Chlorophyceae</taxon>
        <taxon>CS clade</taxon>
        <taxon>Sphaeropleales</taxon>
        <taxon>Selenastraceae</taxon>
        <taxon>Raphidocelis</taxon>
    </lineage>
</organism>
<dbReference type="GO" id="GO:0005737">
    <property type="term" value="C:cytoplasm"/>
    <property type="evidence" value="ECO:0007669"/>
    <property type="project" value="TreeGrafter"/>
</dbReference>
<dbReference type="AlphaFoldDB" id="A0A2V0NXA7"/>
<dbReference type="Proteomes" id="UP000247498">
    <property type="component" value="Unassembled WGS sequence"/>
</dbReference>
<dbReference type="OrthoDB" id="498286at2759"/>
<evidence type="ECO:0000313" key="2">
    <source>
        <dbReference type="Proteomes" id="UP000247498"/>
    </source>
</evidence>
<proteinExistence type="predicted"/>
<name>A0A2V0NXA7_9CHLO</name>